<feature type="region of interest" description="Disordered" evidence="2">
    <location>
        <begin position="407"/>
        <end position="493"/>
    </location>
</feature>
<feature type="compositionally biased region" description="Basic and acidic residues" evidence="2">
    <location>
        <begin position="349"/>
        <end position="365"/>
    </location>
</feature>
<feature type="compositionally biased region" description="Basic and acidic residues" evidence="2">
    <location>
        <begin position="318"/>
        <end position="328"/>
    </location>
</feature>
<evidence type="ECO:0000256" key="1">
    <source>
        <dbReference type="SAM" id="Coils"/>
    </source>
</evidence>
<sequence length="895" mass="97385">MGKSRGKAAPKQPAPPSRLTKRQQDIADKVAPDSHKSSLRKAAAARPTSPAQEDSEDDDGQIKGEFGIWATEWMEKYKDDDPVWGSEEGVTNYTTILIFPPQPLEHCEDNLFPNAAALWGLSRHLVRKELDYSFMTKGRGPSCYIFPGSKKTPCHYHEYSFPFLYDPPAGLICANAAAAGCPSLIIRWDPVEGFIAACAYCFYTTKSNCSLILYQLSWCADRKYTKEESDAAKVGRSRNWKVPAGGMAEFLNKIQPIPAITSSSPSADSVSDDLEHDKRSSSHQGRKSSSVAYSDYDLSSDEEPQRRPKPSTPKKRSRSSEPEPSNKKPDHKKTPTPAPVSPLAGRSESTLRAEADDAARKRKEEEEMENNLMALREIEAAEALEQERLRLQLSDMTPELRNALSAMTTGVVDAKKTSEAPAPDRGASSLHPKPVNPDQVAAALSTFSGGLGKSADGPASTEEAARIVERMASRTPAPKADETSEQLSSSAGRISSNAEFIASRRARSVTSVKKLLSHLVDVLTEEQTKLEHDAQLDDNEVQDKLGQIAEDLLLPASIETTNKQLADNLRHAESLVQTLQGDVKQAVEAAQLKEQEMTALKQSTEVKLSNLATESQLRWENYNKLITATKELNTVKEDLKQARLDGQTLSLAWQEQQKSIRTLQSERADAVAKSNLAFKENQILQQRCAEHETSESALRAQVADLNTRVAALEAQNRLLEAHAREGSPLEKAGGKESRRKSVPSGFAPAIGNDVPTVGGAQQVTFPAPPGTVSPLELMNTGGGQTSSSSLVPAPSSSLAPAPSSSLAPASDDPAIKTLPAHSGFNCELAGRNLELGWASSIPVRYLLELEWASSIPFDGISNWNGPVRSRSTASRNHQVITPTPLVRSTQHEQQL</sequence>
<dbReference type="InParanoid" id="K1VXX8"/>
<protein>
    <submittedName>
        <fullName evidence="3">Uncharacterized protein</fullName>
    </submittedName>
</protein>
<feature type="region of interest" description="Disordered" evidence="2">
    <location>
        <begin position="259"/>
        <end position="368"/>
    </location>
</feature>
<feature type="coiled-coil region" evidence="1">
    <location>
        <begin position="562"/>
        <end position="645"/>
    </location>
</feature>
<keyword evidence="4" id="KW-1185">Reference proteome</keyword>
<feature type="compositionally biased region" description="Basic and acidic residues" evidence="2">
    <location>
        <begin position="463"/>
        <end position="472"/>
    </location>
</feature>
<gene>
    <name evidence="3" type="ORF">A1Q2_04144</name>
</gene>
<feature type="compositionally biased region" description="Basic residues" evidence="2">
    <location>
        <begin position="307"/>
        <end position="317"/>
    </location>
</feature>
<comment type="caution">
    <text evidence="3">The sequence shown here is derived from an EMBL/GenBank/DDBJ whole genome shotgun (WGS) entry which is preliminary data.</text>
</comment>
<organism evidence="3 4">
    <name type="scientific">Trichosporon asahii var. asahii (strain CBS 8904)</name>
    <name type="common">Yeast</name>
    <dbReference type="NCBI Taxonomy" id="1220162"/>
    <lineage>
        <taxon>Eukaryota</taxon>
        <taxon>Fungi</taxon>
        <taxon>Dikarya</taxon>
        <taxon>Basidiomycota</taxon>
        <taxon>Agaricomycotina</taxon>
        <taxon>Tremellomycetes</taxon>
        <taxon>Trichosporonales</taxon>
        <taxon>Trichosporonaceae</taxon>
        <taxon>Trichosporon</taxon>
    </lineage>
</organism>
<evidence type="ECO:0000313" key="3">
    <source>
        <dbReference type="EMBL" id="EKD01583.1"/>
    </source>
</evidence>
<dbReference type="eggNOG" id="ENOG502TKTA">
    <property type="taxonomic scope" value="Eukaryota"/>
</dbReference>
<dbReference type="OMA" id="CHYHEYS"/>
<reference evidence="3 4" key="1">
    <citation type="journal article" date="2012" name="Eukaryot. Cell">
        <title>Genome sequence of the Trichosporon asahii environmental strain CBS 8904.</title>
        <authorList>
            <person name="Yang R.Y."/>
            <person name="Li H.T."/>
            <person name="Zhu H."/>
            <person name="Zhou G.P."/>
            <person name="Wang M."/>
            <person name="Wang L."/>
        </authorList>
    </citation>
    <scope>NUCLEOTIDE SEQUENCE [LARGE SCALE GENOMIC DNA]</scope>
    <source>
        <strain evidence="3 4">CBS 8904</strain>
    </source>
</reference>
<name>K1VXX8_TRIAC</name>
<dbReference type="AlphaFoldDB" id="K1VXX8"/>
<proteinExistence type="predicted"/>
<accession>K1VXX8</accession>
<feature type="compositionally biased region" description="Basic and acidic residues" evidence="2">
    <location>
        <begin position="721"/>
        <end position="736"/>
    </location>
</feature>
<feature type="compositionally biased region" description="Low complexity" evidence="2">
    <location>
        <begin position="786"/>
        <end position="812"/>
    </location>
</feature>
<dbReference type="HOGENOM" id="CLU_345878_0_0_1"/>
<feature type="region of interest" description="Disordered" evidence="2">
    <location>
        <begin position="1"/>
        <end position="62"/>
    </location>
</feature>
<dbReference type="Proteomes" id="UP000006757">
    <property type="component" value="Unassembled WGS sequence"/>
</dbReference>
<feature type="compositionally biased region" description="Basic and acidic residues" evidence="2">
    <location>
        <begin position="22"/>
        <end position="36"/>
    </location>
</feature>
<keyword evidence="1" id="KW-0175">Coiled coil</keyword>
<evidence type="ECO:0000313" key="4">
    <source>
        <dbReference type="Proteomes" id="UP000006757"/>
    </source>
</evidence>
<feature type="region of interest" description="Disordered" evidence="2">
    <location>
        <begin position="868"/>
        <end position="895"/>
    </location>
</feature>
<feature type="region of interest" description="Disordered" evidence="2">
    <location>
        <begin position="721"/>
        <end position="814"/>
    </location>
</feature>
<dbReference type="EMBL" id="AMBO01000313">
    <property type="protein sequence ID" value="EKD01583.1"/>
    <property type="molecule type" value="Genomic_DNA"/>
</dbReference>
<evidence type="ECO:0000256" key="2">
    <source>
        <dbReference type="SAM" id="MobiDB-lite"/>
    </source>
</evidence>